<comment type="caution">
    <text evidence="3">The sequence shown here is derived from an EMBL/GenBank/DDBJ whole genome shotgun (WGS) entry which is preliminary data.</text>
</comment>
<dbReference type="EMBL" id="JAKJLQ010000001">
    <property type="protein sequence ID" value="MDF6099537.1"/>
    <property type="molecule type" value="Genomic_DNA"/>
</dbReference>
<keyword evidence="1" id="KW-0175">Coiled coil</keyword>
<accession>A0ABT6BNE4</accession>
<evidence type="ECO:0000313" key="4">
    <source>
        <dbReference type="Proteomes" id="UP001152308"/>
    </source>
</evidence>
<dbReference type="RefSeq" id="WP_277242415.1">
    <property type="nucleotide sequence ID" value="NZ_JAKJLQ010000001.1"/>
</dbReference>
<evidence type="ECO:0000256" key="1">
    <source>
        <dbReference type="SAM" id="Coils"/>
    </source>
</evidence>
<feature type="coiled-coil region" evidence="1">
    <location>
        <begin position="190"/>
        <end position="231"/>
    </location>
</feature>
<reference evidence="3" key="2">
    <citation type="submission" date="2022-01" db="EMBL/GenBank/DDBJ databases">
        <authorList>
            <person name="Sanchez-Suarez J."/>
            <person name="Villamil L."/>
            <person name="Diaz L.E."/>
        </authorList>
    </citation>
    <scope>NUCLEOTIDE SEQUENCE</scope>
    <source>
        <strain evidence="3">EUFUS-Z928</strain>
    </source>
</reference>
<keyword evidence="4" id="KW-1185">Reference proteome</keyword>
<evidence type="ECO:0000313" key="3">
    <source>
        <dbReference type="EMBL" id="MDF6099537.1"/>
    </source>
</evidence>
<gene>
    <name evidence="3" type="ORF">L2299_00535</name>
</gene>
<protein>
    <submittedName>
        <fullName evidence="3">Uncharacterized protein</fullName>
    </submittedName>
</protein>
<feature type="coiled-coil region" evidence="1">
    <location>
        <begin position="266"/>
        <end position="300"/>
    </location>
</feature>
<name>A0ABT6BNE4_9ACTN</name>
<sequence length="451" mass="49723">MGAQQVVARVTHADEEIEAAIRRPVRLTPNGYAGVVYGGAVYLLREGNKVDIAESSWEIEDCNRFLMPNSAIPYAPSSVGSPSEPNFPGIRGDWSVESTDFGHYLLFNSSEAEASKIVIGLESKGITVQRWDVSHRPASDGKFYDWFARLRFVGSHDRALELVADALTPPEPSIEDGSPTTVAANPTPPAESLDTRIEDLVNANAALSQRLESSINEIQSLHRRLTSTEDRESSLLVAFERMREHQKSIQAEVTELSQSSALGLDARELLTKRSDAEELLELALAENTELNHEVSSLRGQLLTSADLSRVLTETVQELQQRLAEVTTLERERHKVSAARNTRRRGVAGFLDSMFARIDFVLDSQEVLAALDSPAAIMRCLVQLDMGVNIGSGLAGLPGWREVTRLATGLSGSEDMGRVYYKPDGGRVIVSVHVKRDEKEQRRHIELLRSLG</sequence>
<organism evidence="3 4">
    <name type="scientific">Gordonia hongkongensis</name>
    <dbReference type="NCBI Taxonomy" id="1701090"/>
    <lineage>
        <taxon>Bacteria</taxon>
        <taxon>Bacillati</taxon>
        <taxon>Actinomycetota</taxon>
        <taxon>Actinomycetes</taxon>
        <taxon>Mycobacteriales</taxon>
        <taxon>Gordoniaceae</taxon>
        <taxon>Gordonia</taxon>
    </lineage>
</organism>
<dbReference type="Proteomes" id="UP001152308">
    <property type="component" value="Unassembled WGS sequence"/>
</dbReference>
<evidence type="ECO:0000256" key="2">
    <source>
        <dbReference type="SAM" id="MobiDB-lite"/>
    </source>
</evidence>
<reference evidence="3" key="1">
    <citation type="journal article" date="2022" name="Data Brief">
        <title>Draft genome sequence data of Gordonia hongkongensis strain EUFUS-Z928 isolated from the octocoral Eunicea fusca.</title>
        <authorList>
            <person name="Sanchez-Suarez J."/>
            <person name="Diaz L."/>
            <person name="Melo-Bolivar J."/>
            <person name="Villamil L."/>
        </authorList>
    </citation>
    <scope>NUCLEOTIDE SEQUENCE</scope>
    <source>
        <strain evidence="3">EUFUS-Z928</strain>
    </source>
</reference>
<feature type="region of interest" description="Disordered" evidence="2">
    <location>
        <begin position="168"/>
        <end position="188"/>
    </location>
</feature>
<proteinExistence type="predicted"/>